<feature type="chain" id="PRO_5046004972" evidence="1">
    <location>
        <begin position="27"/>
        <end position="326"/>
    </location>
</feature>
<organism evidence="2 3">
    <name type="scientific">Balneatrix alpica</name>
    <dbReference type="NCBI Taxonomy" id="75684"/>
    <lineage>
        <taxon>Bacteria</taxon>
        <taxon>Pseudomonadati</taxon>
        <taxon>Pseudomonadota</taxon>
        <taxon>Gammaproteobacteria</taxon>
        <taxon>Oceanospirillales</taxon>
        <taxon>Balneatrichaceae</taxon>
        <taxon>Balneatrix</taxon>
    </lineage>
</organism>
<dbReference type="Proteomes" id="UP001589628">
    <property type="component" value="Unassembled WGS sequence"/>
</dbReference>
<evidence type="ECO:0000313" key="3">
    <source>
        <dbReference type="Proteomes" id="UP001589628"/>
    </source>
</evidence>
<evidence type="ECO:0000313" key="2">
    <source>
        <dbReference type="EMBL" id="MFB9885880.1"/>
    </source>
</evidence>
<dbReference type="PROSITE" id="PS51257">
    <property type="entry name" value="PROKAR_LIPOPROTEIN"/>
    <property type="match status" value="1"/>
</dbReference>
<dbReference type="Pfam" id="PF26363">
    <property type="entry name" value="Phospholipase-like"/>
    <property type="match status" value="1"/>
</dbReference>
<dbReference type="Gene3D" id="3.40.50.1820">
    <property type="entry name" value="alpha/beta hydrolase"/>
    <property type="match status" value="1"/>
</dbReference>
<reference evidence="2 3" key="1">
    <citation type="submission" date="2024-09" db="EMBL/GenBank/DDBJ databases">
        <authorList>
            <person name="Sun Q."/>
            <person name="Mori K."/>
        </authorList>
    </citation>
    <scope>NUCLEOTIDE SEQUENCE [LARGE SCALE GENOMIC DNA]</scope>
    <source>
        <strain evidence="2 3">ATCC 51285</strain>
    </source>
</reference>
<dbReference type="SUPFAM" id="SSF53474">
    <property type="entry name" value="alpha/beta-Hydrolases"/>
    <property type="match status" value="1"/>
</dbReference>
<protein>
    <submittedName>
        <fullName evidence="2">Uncharacterized protein</fullName>
    </submittedName>
</protein>
<accession>A0ABV5Z9F5</accession>
<dbReference type="InterPro" id="IPR029058">
    <property type="entry name" value="AB_hydrolase_fold"/>
</dbReference>
<comment type="caution">
    <text evidence="2">The sequence shown here is derived from an EMBL/GenBank/DDBJ whole genome shotgun (WGS) entry which is preliminary data.</text>
</comment>
<evidence type="ECO:0000256" key="1">
    <source>
        <dbReference type="SAM" id="SignalP"/>
    </source>
</evidence>
<dbReference type="EMBL" id="JBHLZN010000001">
    <property type="protein sequence ID" value="MFB9885880.1"/>
    <property type="molecule type" value="Genomic_DNA"/>
</dbReference>
<proteinExistence type="predicted"/>
<sequence length="326" mass="37290">MNRWRLKAWPVLAGLLSGVLSGCAWQQSTDEVLYIDDGDVAYLDWQTALAQDAEIRSFPQWAALSKSVYLDAPDASSEAKKAEHTDSLERFCSDEDAYDYRPAGWQEITHELQELQRRRHIHQQDLKLGIRLYLTPLEGARQRLILVFRGTNFDEKEDWRANLRWVARFFSFQLDQYDEVRILVPKIVAEARQRYPQIDDAVALGHSLGGGLAHLAGYASHYVTQVYAFDSSPVTGFYDIDGGERRYNAQGMKIYRIYEHGEVLVYLRLLMKGLYPISQDHPDIVQVRFNFAGRSGNGQSANVIKQHSMFDLTCALQQAVSQHSVQ</sequence>
<name>A0ABV5Z9F5_9GAMM</name>
<keyword evidence="3" id="KW-1185">Reference proteome</keyword>
<dbReference type="RefSeq" id="WP_051527848.1">
    <property type="nucleotide sequence ID" value="NZ_JBHLZN010000001.1"/>
</dbReference>
<feature type="signal peptide" evidence="1">
    <location>
        <begin position="1"/>
        <end position="26"/>
    </location>
</feature>
<gene>
    <name evidence="2" type="ORF">ACFFLH_05610</name>
</gene>
<keyword evidence="1" id="KW-0732">Signal</keyword>